<evidence type="ECO:0000256" key="1">
    <source>
        <dbReference type="ARBA" id="ARBA00004202"/>
    </source>
</evidence>
<accession>A0A381T2Q8</accession>
<keyword evidence="6" id="KW-0472">Membrane</keyword>
<keyword evidence="5" id="KW-0067">ATP-binding</keyword>
<dbReference type="CDD" id="cd03257">
    <property type="entry name" value="ABC_NikE_OppD_transporters"/>
    <property type="match status" value="2"/>
</dbReference>
<dbReference type="PANTHER" id="PTHR43297:SF7">
    <property type="entry name" value="D,D-DIPEPTIDE TRANSPORT ATP-BINDING PROTEIN DDPD-RELATED"/>
    <property type="match status" value="1"/>
</dbReference>
<organism evidence="8">
    <name type="scientific">marine metagenome</name>
    <dbReference type="NCBI Taxonomy" id="408172"/>
    <lineage>
        <taxon>unclassified sequences</taxon>
        <taxon>metagenomes</taxon>
        <taxon>ecological metagenomes</taxon>
    </lineage>
</organism>
<comment type="subcellular location">
    <subcellularLocation>
        <location evidence="1">Cell membrane</location>
        <topology evidence="1">Peripheral membrane protein</topology>
    </subcellularLocation>
</comment>
<feature type="domain" description="ABC transporter" evidence="7">
    <location>
        <begin position="298"/>
        <end position="550"/>
    </location>
</feature>
<dbReference type="PROSITE" id="PS00211">
    <property type="entry name" value="ABC_TRANSPORTER_1"/>
    <property type="match status" value="2"/>
</dbReference>
<dbReference type="InterPro" id="IPR027417">
    <property type="entry name" value="P-loop_NTPase"/>
</dbReference>
<feature type="domain" description="ABC transporter" evidence="7">
    <location>
        <begin position="8"/>
        <end position="253"/>
    </location>
</feature>
<dbReference type="EMBL" id="UINC01003880">
    <property type="protein sequence ID" value="SVA10019.1"/>
    <property type="molecule type" value="Genomic_DNA"/>
</dbReference>
<dbReference type="PANTHER" id="PTHR43297">
    <property type="entry name" value="OLIGOPEPTIDE TRANSPORT ATP-BINDING PROTEIN APPD"/>
    <property type="match status" value="1"/>
</dbReference>
<evidence type="ECO:0000256" key="2">
    <source>
        <dbReference type="ARBA" id="ARBA00022448"/>
    </source>
</evidence>
<dbReference type="InterPro" id="IPR003439">
    <property type="entry name" value="ABC_transporter-like_ATP-bd"/>
</dbReference>
<dbReference type="GO" id="GO:0005524">
    <property type="term" value="F:ATP binding"/>
    <property type="evidence" value="ECO:0007669"/>
    <property type="project" value="UniProtKB-KW"/>
</dbReference>
<keyword evidence="2" id="KW-0813">Transport</keyword>
<dbReference type="GO" id="GO:0016887">
    <property type="term" value="F:ATP hydrolysis activity"/>
    <property type="evidence" value="ECO:0007669"/>
    <property type="project" value="InterPro"/>
</dbReference>
<gene>
    <name evidence="8" type="ORF">METZ01_LOCUS62873</name>
</gene>
<dbReference type="SMART" id="SM00382">
    <property type="entry name" value="AAA"/>
    <property type="match status" value="2"/>
</dbReference>
<dbReference type="GO" id="GO:0015833">
    <property type="term" value="P:peptide transport"/>
    <property type="evidence" value="ECO:0007669"/>
    <property type="project" value="InterPro"/>
</dbReference>
<proteinExistence type="predicted"/>
<dbReference type="InterPro" id="IPR050388">
    <property type="entry name" value="ABC_Ni/Peptide_Import"/>
</dbReference>
<evidence type="ECO:0000256" key="6">
    <source>
        <dbReference type="ARBA" id="ARBA00023136"/>
    </source>
</evidence>
<evidence type="ECO:0000256" key="4">
    <source>
        <dbReference type="ARBA" id="ARBA00022741"/>
    </source>
</evidence>
<dbReference type="InterPro" id="IPR003593">
    <property type="entry name" value="AAA+_ATPase"/>
</dbReference>
<dbReference type="NCBIfam" id="NF008453">
    <property type="entry name" value="PRK11308.1"/>
    <property type="match status" value="2"/>
</dbReference>
<keyword evidence="3" id="KW-1003">Cell membrane</keyword>
<dbReference type="Pfam" id="PF08352">
    <property type="entry name" value="oligo_HPY"/>
    <property type="match status" value="1"/>
</dbReference>
<dbReference type="AlphaFoldDB" id="A0A381T2Q8"/>
<protein>
    <recommendedName>
        <fullName evidence="7">ABC transporter domain-containing protein</fullName>
    </recommendedName>
</protein>
<dbReference type="Pfam" id="PF00005">
    <property type="entry name" value="ABC_tran"/>
    <property type="match status" value="2"/>
</dbReference>
<dbReference type="SUPFAM" id="SSF52540">
    <property type="entry name" value="P-loop containing nucleoside triphosphate hydrolases"/>
    <property type="match status" value="2"/>
</dbReference>
<sequence>MTEHTPLVEINDLAIKFGAHTAVNNVTMDIGRGRIMGLVGESGSGKSTIANAIIGLLPHAAQISNGSLRFDGRDLLSFTAQDWGKIRGKDIAYVSQDPMSALNPVLRIGEQMLDIQHLSDQSNTEKLANALAALEQVRMPQAQARLSMYPHELSGGQKQRVCIAMVIMARPKLLITDEATTALDATLEVEIVRLLKELQTDIGCTMLFVTHHLTVVEELCDDVTVMYQGDIKECGTVADVFSNPSNTYTSNLLSCDPSRIEEKCRRLPIMFNLGLKELADPETDRNRINNTSRPLLSVRHLDVTFRKPRSLIDILTGKPEQRVEAVKAASLDIAPGETVALIGESGSGKSTLARAAFRLVPSEKGEIDFDGTDLLSITNAEMRPFRNEMSLMMQDPIGSLSPRMRVGTSVIEPLIVSGKASGLNLRDEAIRLLELVGLSADFVDRYPHEMSGGQARRVGVARALALRPKMIIADEPTAGLDVSIQGEIFNLLAELRESMSLSILIITHNLHVVRHLADRIVIMYHGEIVETGTTENVIRAPKHAYTKVLLEANLHAKYGV</sequence>
<dbReference type="InterPro" id="IPR017871">
    <property type="entry name" value="ABC_transporter-like_CS"/>
</dbReference>
<evidence type="ECO:0000259" key="7">
    <source>
        <dbReference type="PROSITE" id="PS50893"/>
    </source>
</evidence>
<dbReference type="InterPro" id="IPR013563">
    <property type="entry name" value="Oligopep_ABC_C"/>
</dbReference>
<keyword evidence="4" id="KW-0547">Nucleotide-binding</keyword>
<dbReference type="PROSITE" id="PS50893">
    <property type="entry name" value="ABC_TRANSPORTER_2"/>
    <property type="match status" value="2"/>
</dbReference>
<evidence type="ECO:0000256" key="3">
    <source>
        <dbReference type="ARBA" id="ARBA00022475"/>
    </source>
</evidence>
<evidence type="ECO:0000256" key="5">
    <source>
        <dbReference type="ARBA" id="ARBA00022840"/>
    </source>
</evidence>
<name>A0A381T2Q8_9ZZZZ</name>
<dbReference type="Gene3D" id="3.40.50.300">
    <property type="entry name" value="P-loop containing nucleotide triphosphate hydrolases"/>
    <property type="match status" value="2"/>
</dbReference>
<evidence type="ECO:0000313" key="8">
    <source>
        <dbReference type="EMBL" id="SVA10019.1"/>
    </source>
</evidence>
<dbReference type="GO" id="GO:0005886">
    <property type="term" value="C:plasma membrane"/>
    <property type="evidence" value="ECO:0007669"/>
    <property type="project" value="UniProtKB-SubCell"/>
</dbReference>
<reference evidence="8" key="1">
    <citation type="submission" date="2018-05" db="EMBL/GenBank/DDBJ databases">
        <authorList>
            <person name="Lanie J.A."/>
            <person name="Ng W.-L."/>
            <person name="Kazmierczak K.M."/>
            <person name="Andrzejewski T.M."/>
            <person name="Davidsen T.M."/>
            <person name="Wayne K.J."/>
            <person name="Tettelin H."/>
            <person name="Glass J.I."/>
            <person name="Rusch D."/>
            <person name="Podicherti R."/>
            <person name="Tsui H.-C.T."/>
            <person name="Winkler M.E."/>
        </authorList>
    </citation>
    <scope>NUCLEOTIDE SEQUENCE</scope>
</reference>
<dbReference type="NCBIfam" id="NF007739">
    <property type="entry name" value="PRK10419.1"/>
    <property type="match status" value="2"/>
</dbReference>